<proteinExistence type="predicted"/>
<protein>
    <submittedName>
        <fullName evidence="1">Uncharacterized protein</fullName>
    </submittedName>
</protein>
<dbReference type="Proteomes" id="UP000239898">
    <property type="component" value="Unassembled WGS sequence"/>
</dbReference>
<reference evidence="1 2" key="1">
    <citation type="submission" date="2016-08" db="EMBL/GenBank/DDBJ databases">
        <title>Evolution of the type three secretion system and type three effector repertoires in Xanthomonas.</title>
        <authorList>
            <person name="Merda D."/>
            <person name="Briand M."/>
            <person name="Bosis E."/>
            <person name="Rousseau C."/>
            <person name="Portier P."/>
            <person name="Jacques M.-A."/>
            <person name="Fischer-Le Saux M."/>
        </authorList>
    </citation>
    <scope>NUCLEOTIDE SEQUENCE [LARGE SCALE GENOMIC DNA]</scope>
    <source>
        <strain evidence="1 2">CFBP 4691</strain>
    </source>
</reference>
<evidence type="ECO:0000313" key="2">
    <source>
        <dbReference type="Proteomes" id="UP000239898"/>
    </source>
</evidence>
<keyword evidence="2" id="KW-1185">Reference proteome</keyword>
<sequence>MKSTISVARASARACSSRDGLINQSRSQSLGFQRSGIARMSGALHRDDARGVRVVRRMGAGVHVGLEVRPNLTYRSTGI</sequence>
<comment type="caution">
    <text evidence="1">The sequence shown here is derived from an EMBL/GenBank/DDBJ whole genome shotgun (WGS) entry which is preliminary data.</text>
</comment>
<name>A0A2S6ZM15_9XANT</name>
<accession>A0A2S6ZM15</accession>
<organism evidence="1 2">
    <name type="scientific">Xanthomonas theicola</name>
    <dbReference type="NCBI Taxonomy" id="56464"/>
    <lineage>
        <taxon>Bacteria</taxon>
        <taxon>Pseudomonadati</taxon>
        <taxon>Pseudomonadota</taxon>
        <taxon>Gammaproteobacteria</taxon>
        <taxon>Lysobacterales</taxon>
        <taxon>Lysobacteraceae</taxon>
        <taxon>Xanthomonas</taxon>
    </lineage>
</organism>
<evidence type="ECO:0000313" key="1">
    <source>
        <dbReference type="EMBL" id="PPT93246.1"/>
    </source>
</evidence>
<gene>
    <name evidence="1" type="ORF">XthCFBP4691_01140</name>
</gene>
<dbReference type="AlphaFoldDB" id="A0A2S6ZM15"/>
<dbReference type="EMBL" id="MIGX01000002">
    <property type="protein sequence ID" value="PPT93246.1"/>
    <property type="molecule type" value="Genomic_DNA"/>
</dbReference>